<keyword evidence="3" id="KW-0813">Transport</keyword>
<evidence type="ECO:0000313" key="9">
    <source>
        <dbReference type="EMBL" id="SIQ08745.1"/>
    </source>
</evidence>
<dbReference type="OrthoDB" id="9795150at2"/>
<evidence type="ECO:0000313" key="10">
    <source>
        <dbReference type="Proteomes" id="UP000186400"/>
    </source>
</evidence>
<dbReference type="InterPro" id="IPR036259">
    <property type="entry name" value="MFS_trans_sf"/>
</dbReference>
<evidence type="ECO:0000256" key="6">
    <source>
        <dbReference type="ARBA" id="ARBA00023136"/>
    </source>
</evidence>
<evidence type="ECO:0000256" key="3">
    <source>
        <dbReference type="ARBA" id="ARBA00022448"/>
    </source>
</evidence>
<feature type="transmembrane region" description="Helical" evidence="7">
    <location>
        <begin position="296"/>
        <end position="315"/>
    </location>
</feature>
<accession>A0A1N6PWT9</accession>
<dbReference type="GO" id="GO:0022857">
    <property type="term" value="F:transmembrane transporter activity"/>
    <property type="evidence" value="ECO:0007669"/>
    <property type="project" value="InterPro"/>
</dbReference>
<dbReference type="AlphaFoldDB" id="A0A1N6PWT9"/>
<name>A0A1N6PWT9_9SPIO</name>
<dbReference type="InterPro" id="IPR011701">
    <property type="entry name" value="MFS"/>
</dbReference>
<keyword evidence="10" id="KW-1185">Reference proteome</keyword>
<dbReference type="EMBL" id="FTMS01000003">
    <property type="protein sequence ID" value="SIQ08745.1"/>
    <property type="molecule type" value="Genomic_DNA"/>
</dbReference>
<dbReference type="STRING" id="159291.SAMN05920897_103167"/>
<reference evidence="9 10" key="1">
    <citation type="submission" date="2017-01" db="EMBL/GenBank/DDBJ databases">
        <authorList>
            <person name="Mah S.A."/>
            <person name="Swanson W.J."/>
            <person name="Moy G.W."/>
            <person name="Vacquier V.D."/>
        </authorList>
    </citation>
    <scope>NUCLEOTIDE SEQUENCE [LARGE SCALE GENOMIC DNA]</scope>
    <source>
        <strain evidence="9 10">ASpG1</strain>
    </source>
</reference>
<feature type="transmembrane region" description="Helical" evidence="7">
    <location>
        <begin position="94"/>
        <end position="116"/>
    </location>
</feature>
<dbReference type="GO" id="GO:0012505">
    <property type="term" value="C:endomembrane system"/>
    <property type="evidence" value="ECO:0007669"/>
    <property type="project" value="UniProtKB-SubCell"/>
</dbReference>
<evidence type="ECO:0000256" key="4">
    <source>
        <dbReference type="ARBA" id="ARBA00022692"/>
    </source>
</evidence>
<dbReference type="PANTHER" id="PTHR23514:SF3">
    <property type="entry name" value="BYPASS OF STOP CODON PROTEIN 6"/>
    <property type="match status" value="1"/>
</dbReference>
<feature type="transmembrane region" description="Helical" evidence="7">
    <location>
        <begin position="210"/>
        <end position="229"/>
    </location>
</feature>
<feature type="transmembrane region" description="Helical" evidence="7">
    <location>
        <begin position="241"/>
        <end position="260"/>
    </location>
</feature>
<feature type="domain" description="Major facilitator superfamily (MFS) profile" evidence="8">
    <location>
        <begin position="5"/>
        <end position="387"/>
    </location>
</feature>
<protein>
    <submittedName>
        <fullName evidence="9">Fucose permease</fullName>
    </submittedName>
</protein>
<feature type="transmembrane region" description="Helical" evidence="7">
    <location>
        <begin position="40"/>
        <end position="59"/>
    </location>
</feature>
<feature type="transmembrane region" description="Helical" evidence="7">
    <location>
        <begin position="71"/>
        <end position="88"/>
    </location>
</feature>
<dbReference type="Proteomes" id="UP000186400">
    <property type="component" value="Unassembled WGS sequence"/>
</dbReference>
<organism evidence="9 10">
    <name type="scientific">Alkalispirochaeta americana</name>
    <dbReference type="NCBI Taxonomy" id="159291"/>
    <lineage>
        <taxon>Bacteria</taxon>
        <taxon>Pseudomonadati</taxon>
        <taxon>Spirochaetota</taxon>
        <taxon>Spirochaetia</taxon>
        <taxon>Spirochaetales</taxon>
        <taxon>Spirochaetaceae</taxon>
        <taxon>Alkalispirochaeta</taxon>
    </lineage>
</organism>
<dbReference type="GO" id="GO:0016020">
    <property type="term" value="C:membrane"/>
    <property type="evidence" value="ECO:0007669"/>
    <property type="project" value="TreeGrafter"/>
</dbReference>
<gene>
    <name evidence="9" type="ORF">SAMN05920897_103167</name>
</gene>
<evidence type="ECO:0000256" key="7">
    <source>
        <dbReference type="SAM" id="Phobius"/>
    </source>
</evidence>
<feature type="transmembrane region" description="Helical" evidence="7">
    <location>
        <begin position="272"/>
        <end position="290"/>
    </location>
</feature>
<feature type="transmembrane region" description="Helical" evidence="7">
    <location>
        <begin position="128"/>
        <end position="149"/>
    </location>
</feature>
<feature type="transmembrane region" description="Helical" evidence="7">
    <location>
        <begin position="327"/>
        <end position="346"/>
    </location>
</feature>
<keyword evidence="4 7" id="KW-0812">Transmembrane</keyword>
<feature type="transmembrane region" description="Helical" evidence="7">
    <location>
        <begin position="161"/>
        <end position="179"/>
    </location>
</feature>
<evidence type="ECO:0000259" key="8">
    <source>
        <dbReference type="PROSITE" id="PS50850"/>
    </source>
</evidence>
<evidence type="ECO:0000256" key="1">
    <source>
        <dbReference type="ARBA" id="ARBA00004127"/>
    </source>
</evidence>
<comment type="similarity">
    <text evidence="2">Belongs to the major facilitator superfamily.</text>
</comment>
<dbReference type="PROSITE" id="PS50850">
    <property type="entry name" value="MFS"/>
    <property type="match status" value="1"/>
</dbReference>
<keyword evidence="5 7" id="KW-1133">Transmembrane helix</keyword>
<dbReference type="RefSeq" id="WP_076487937.1">
    <property type="nucleotide sequence ID" value="NZ_FTMS01000003.1"/>
</dbReference>
<evidence type="ECO:0000256" key="5">
    <source>
        <dbReference type="ARBA" id="ARBA00022989"/>
    </source>
</evidence>
<evidence type="ECO:0000256" key="2">
    <source>
        <dbReference type="ARBA" id="ARBA00008335"/>
    </source>
</evidence>
<dbReference type="PANTHER" id="PTHR23514">
    <property type="entry name" value="BYPASS OF STOP CODON PROTEIN 6"/>
    <property type="match status" value="1"/>
</dbReference>
<dbReference type="Gene3D" id="1.20.1250.20">
    <property type="entry name" value="MFS general substrate transporter like domains"/>
    <property type="match status" value="1"/>
</dbReference>
<comment type="subcellular location">
    <subcellularLocation>
        <location evidence="1">Endomembrane system</location>
        <topology evidence="1">Multi-pass membrane protein</topology>
    </subcellularLocation>
</comment>
<dbReference type="Pfam" id="PF07690">
    <property type="entry name" value="MFS_1"/>
    <property type="match status" value="1"/>
</dbReference>
<dbReference type="SUPFAM" id="SSF103473">
    <property type="entry name" value="MFS general substrate transporter"/>
    <property type="match status" value="1"/>
</dbReference>
<feature type="transmembrane region" description="Helical" evidence="7">
    <location>
        <begin position="352"/>
        <end position="375"/>
    </location>
</feature>
<proteinExistence type="inferred from homology"/>
<dbReference type="InterPro" id="IPR020846">
    <property type="entry name" value="MFS_dom"/>
</dbReference>
<keyword evidence="6 7" id="KW-0472">Membrane</keyword>
<dbReference type="InterPro" id="IPR051788">
    <property type="entry name" value="MFS_Transporter"/>
</dbReference>
<sequence>MATILLVLIYIAFISLGLPDALLGAAWPVMQSELAVPYGFAGLAQMLISGGTIVSSFLSGAAIQRFGTGKLTAGSVAMTAMALLGYAAAPSFLWILLCAVPLGIGAGAVDAALNAYVANHYESRHMSWLHSFWGIGALGGPIILSIFLADDQSWRGGYLTVGSLQILLVLVLCAALPLWGKVHAIKVDDGPDHHSISLATALRIKGVPSALVVFFFYCGIEATLGLWGSSFLFKVKGFDPAAAATGVSLFYTSITAGRFLTGFLTFRLKNNTMIGGGAVIALTGIILMALPLPLPTALIGLFLTGFGCAPIFPCMLHETPLRFGQEYAQSIMGFQMALAYIGSTFLPPLFGYVATFTGMMVLPFFLLAYILALLANFARLRACPRDVPSS</sequence>